<evidence type="ECO:0000313" key="2">
    <source>
        <dbReference type="EMBL" id="KAK7058692.1"/>
    </source>
</evidence>
<protein>
    <submittedName>
        <fullName evidence="2">Uncharacterized protein</fullName>
    </submittedName>
</protein>
<comment type="caution">
    <text evidence="2">The sequence shown here is derived from an EMBL/GenBank/DDBJ whole genome shotgun (WGS) entry which is preliminary data.</text>
</comment>
<keyword evidence="3" id="KW-1185">Reference proteome</keyword>
<keyword evidence="1" id="KW-0472">Membrane</keyword>
<dbReference type="Proteomes" id="UP001381693">
    <property type="component" value="Unassembled WGS sequence"/>
</dbReference>
<keyword evidence="1" id="KW-0812">Transmembrane</keyword>
<dbReference type="AlphaFoldDB" id="A0AAN8WDT6"/>
<proteinExistence type="predicted"/>
<sequence>MRSSAPLPAVGKKITKFKVSSADCMKVYKLLYAMNSTLNEIGYTIKSDLQNEFIIYPTSNEAADKIRATRSPHLTEIGPAQKITKDTILIFFLILTIKLLPKVGCVIVISRCQR</sequence>
<evidence type="ECO:0000313" key="3">
    <source>
        <dbReference type="Proteomes" id="UP001381693"/>
    </source>
</evidence>
<evidence type="ECO:0000256" key="1">
    <source>
        <dbReference type="SAM" id="Phobius"/>
    </source>
</evidence>
<gene>
    <name evidence="2" type="ORF">SK128_024722</name>
</gene>
<reference evidence="2 3" key="1">
    <citation type="submission" date="2023-11" db="EMBL/GenBank/DDBJ databases">
        <title>Halocaridina rubra genome assembly.</title>
        <authorList>
            <person name="Smith C."/>
        </authorList>
    </citation>
    <scope>NUCLEOTIDE SEQUENCE [LARGE SCALE GENOMIC DNA]</scope>
    <source>
        <strain evidence="2">EP-1</strain>
        <tissue evidence="2">Whole</tissue>
    </source>
</reference>
<organism evidence="2 3">
    <name type="scientific">Halocaridina rubra</name>
    <name type="common">Hawaiian red shrimp</name>
    <dbReference type="NCBI Taxonomy" id="373956"/>
    <lineage>
        <taxon>Eukaryota</taxon>
        <taxon>Metazoa</taxon>
        <taxon>Ecdysozoa</taxon>
        <taxon>Arthropoda</taxon>
        <taxon>Crustacea</taxon>
        <taxon>Multicrustacea</taxon>
        <taxon>Malacostraca</taxon>
        <taxon>Eumalacostraca</taxon>
        <taxon>Eucarida</taxon>
        <taxon>Decapoda</taxon>
        <taxon>Pleocyemata</taxon>
        <taxon>Caridea</taxon>
        <taxon>Atyoidea</taxon>
        <taxon>Atyidae</taxon>
        <taxon>Halocaridina</taxon>
    </lineage>
</organism>
<accession>A0AAN8WDT6</accession>
<feature type="transmembrane region" description="Helical" evidence="1">
    <location>
        <begin position="88"/>
        <end position="109"/>
    </location>
</feature>
<name>A0AAN8WDT6_HALRR</name>
<dbReference type="EMBL" id="JAXCGZ010021146">
    <property type="protein sequence ID" value="KAK7058692.1"/>
    <property type="molecule type" value="Genomic_DNA"/>
</dbReference>
<keyword evidence="1" id="KW-1133">Transmembrane helix</keyword>